<organism evidence="4 6">
    <name type="scientific">Streptococcus agalactiae</name>
    <dbReference type="NCBI Taxonomy" id="1311"/>
    <lineage>
        <taxon>Bacteria</taxon>
        <taxon>Bacillati</taxon>
        <taxon>Bacillota</taxon>
        <taxon>Bacilli</taxon>
        <taxon>Lactobacillales</taxon>
        <taxon>Streptococcaceae</taxon>
        <taxon>Streptococcus</taxon>
    </lineage>
</organism>
<protein>
    <submittedName>
        <fullName evidence="4">Uncharacterized protein</fullName>
    </submittedName>
</protein>
<dbReference type="Proteomes" id="UP000093122">
    <property type="component" value="Unassembled WGS sequence"/>
</dbReference>
<evidence type="ECO:0000313" key="6">
    <source>
        <dbReference type="Proteomes" id="UP000256718"/>
    </source>
</evidence>
<feature type="region of interest" description="Disordered" evidence="2">
    <location>
        <begin position="1"/>
        <end position="23"/>
    </location>
</feature>
<gene>
    <name evidence="3" type="ORF">AX245_08865</name>
    <name evidence="4" type="ORF">C4618_12460</name>
</gene>
<dbReference type="AlphaFoldDB" id="A0A0E1EPG8"/>
<evidence type="ECO:0000313" key="3">
    <source>
        <dbReference type="EMBL" id="OCM71693.1"/>
    </source>
</evidence>
<feature type="coiled-coil region" evidence="1">
    <location>
        <begin position="97"/>
        <end position="125"/>
    </location>
</feature>
<proteinExistence type="predicted"/>
<accession>A0A0E1EPG8</accession>
<reference evidence="4 6" key="2">
    <citation type="journal article" date="2018" name="Emerg. Microbes Infect.">
        <title>Phenotypic and molecular analysis of nontypeable Group B streptococci: identification of cps2a and hybrid cps2a/cps5 Group B streptococcal capsule gene clusters.</title>
        <authorList>
            <person name="Alhhazmi A."/>
            <person name="Tyrrell G.J."/>
        </authorList>
    </citation>
    <scope>NUCLEOTIDE SEQUENCE [LARGE SCALE GENOMIC DNA]</scope>
    <source>
        <strain evidence="4 6">PLGBS17</strain>
    </source>
</reference>
<dbReference type="EMBL" id="QHGZ01000246">
    <property type="protein sequence ID" value="RDY75783.1"/>
    <property type="molecule type" value="Genomic_DNA"/>
</dbReference>
<evidence type="ECO:0000256" key="1">
    <source>
        <dbReference type="SAM" id="Coils"/>
    </source>
</evidence>
<dbReference type="KEGG" id="sage:EN72_10555"/>
<reference evidence="3 5" key="1">
    <citation type="journal article" date="2016" name="Sci. Rep.">
        <title>Serotype IV Streptococcus agalactiae ST-452 has arisen from large genomic recombination events between CC23 and the hypervirulent CC17 lineages.</title>
        <authorList>
            <person name="Campisi E."/>
            <person name="Rinaudo C.D."/>
            <person name="Donati C."/>
            <person name="Barucco M."/>
            <person name="Torricelli G."/>
            <person name="Edwards M.S."/>
            <person name="Baker C.J."/>
            <person name="Margarit I."/>
            <person name="Rosini R."/>
        </authorList>
    </citation>
    <scope>NUCLEOTIDE SEQUENCE [LARGE SCALE GENOMIC DNA]</scope>
    <source>
        <strain evidence="3 5">CZ-PW-140</strain>
    </source>
</reference>
<evidence type="ECO:0000313" key="4">
    <source>
        <dbReference type="EMBL" id="RDY75783.1"/>
    </source>
</evidence>
<dbReference type="Proteomes" id="UP000256718">
    <property type="component" value="Unassembled WGS sequence"/>
</dbReference>
<dbReference type="RefSeq" id="WP_000517024.1">
    <property type="nucleotide sequence ID" value="NZ_CABFMI010000013.1"/>
</dbReference>
<name>A0A0E1EPG8_STRAG</name>
<sequence>MGKLDSNEDKLSNSKRDLEKLEDDYHHKTMAISNKFFELEDKRTEFETMLQETYEATSYNLRQDENINEESFMTMNHIIDAFQSDFDTEYTKEKRRLTALEEETNQKYSKKRQLLEEKIDHLMSERRDYGNPW</sequence>
<evidence type="ECO:0000313" key="5">
    <source>
        <dbReference type="Proteomes" id="UP000093122"/>
    </source>
</evidence>
<keyword evidence="1" id="KW-0175">Coiled coil</keyword>
<dbReference type="EMBL" id="MAWT01000016">
    <property type="protein sequence ID" value="OCM71693.1"/>
    <property type="molecule type" value="Genomic_DNA"/>
</dbReference>
<comment type="caution">
    <text evidence="4">The sequence shown here is derived from an EMBL/GenBank/DDBJ whole genome shotgun (WGS) entry which is preliminary data.</text>
</comment>
<evidence type="ECO:0000256" key="2">
    <source>
        <dbReference type="SAM" id="MobiDB-lite"/>
    </source>
</evidence>